<name>A0A5J5EM78_9PEZI</name>
<protein>
    <submittedName>
        <fullName evidence="1">Uncharacterized protein</fullName>
    </submittedName>
</protein>
<dbReference type="InParanoid" id="A0A5J5EM78"/>
<dbReference type="Proteomes" id="UP000326924">
    <property type="component" value="Unassembled WGS sequence"/>
</dbReference>
<comment type="caution">
    <text evidence="1">The sequence shown here is derived from an EMBL/GenBank/DDBJ whole genome shotgun (WGS) entry which is preliminary data.</text>
</comment>
<keyword evidence="2" id="KW-1185">Reference proteome</keyword>
<reference evidence="1 2" key="1">
    <citation type="submission" date="2019-09" db="EMBL/GenBank/DDBJ databases">
        <title>Draft genome of the ectomycorrhizal ascomycete Sphaerosporella brunnea.</title>
        <authorList>
            <consortium name="DOE Joint Genome Institute"/>
            <person name="Benucci G.M."/>
            <person name="Marozzi G."/>
            <person name="Antonielli L."/>
            <person name="Sanchez S."/>
            <person name="Marco P."/>
            <person name="Wang X."/>
            <person name="Falini L.B."/>
            <person name="Barry K."/>
            <person name="Haridas S."/>
            <person name="Lipzen A."/>
            <person name="Labutti K."/>
            <person name="Grigoriev I.V."/>
            <person name="Murat C."/>
            <person name="Martin F."/>
            <person name="Albertini E."/>
            <person name="Donnini D."/>
            <person name="Bonito G."/>
        </authorList>
    </citation>
    <scope>NUCLEOTIDE SEQUENCE [LARGE SCALE GENOMIC DNA]</scope>
    <source>
        <strain evidence="1 2">Sb_GMNB300</strain>
    </source>
</reference>
<evidence type="ECO:0000313" key="1">
    <source>
        <dbReference type="EMBL" id="KAA8897469.1"/>
    </source>
</evidence>
<sequence>MCIRIHERYAVCKCIYYVHGVDPCQSVGRHGHNIQEKTVLVGYACTRHATTTTTTTSSQFTSLRIGILPDSLSSSSAGGSFYR</sequence>
<dbReference type="EMBL" id="VXIS01000198">
    <property type="protein sequence ID" value="KAA8897469.1"/>
    <property type="molecule type" value="Genomic_DNA"/>
</dbReference>
<gene>
    <name evidence="1" type="ORF">FN846DRAFT_233031</name>
</gene>
<organism evidence="1 2">
    <name type="scientific">Sphaerosporella brunnea</name>
    <dbReference type="NCBI Taxonomy" id="1250544"/>
    <lineage>
        <taxon>Eukaryota</taxon>
        <taxon>Fungi</taxon>
        <taxon>Dikarya</taxon>
        <taxon>Ascomycota</taxon>
        <taxon>Pezizomycotina</taxon>
        <taxon>Pezizomycetes</taxon>
        <taxon>Pezizales</taxon>
        <taxon>Pyronemataceae</taxon>
        <taxon>Sphaerosporella</taxon>
    </lineage>
</organism>
<evidence type="ECO:0000313" key="2">
    <source>
        <dbReference type="Proteomes" id="UP000326924"/>
    </source>
</evidence>
<dbReference type="AlphaFoldDB" id="A0A5J5EM78"/>
<dbReference type="OrthoDB" id="5355526at2759"/>
<accession>A0A5J5EM78</accession>
<proteinExistence type="predicted"/>